<dbReference type="PANTHER" id="PTHR11764:SF65">
    <property type="entry name" value="TERPENE CYCLASE_MUTASE FAMILY MEMBER"/>
    <property type="match status" value="1"/>
</dbReference>
<reference evidence="5 6" key="1">
    <citation type="journal article" date="2016" name="Sci. Rep.">
        <title>The genome sequence of the outbreeding globe artichoke constructed de novo incorporating a phase-aware low-pass sequencing strategy of F1 progeny.</title>
        <authorList>
            <person name="Scaglione D."/>
            <person name="Reyes-Chin-Wo S."/>
            <person name="Acquadro A."/>
            <person name="Froenicke L."/>
            <person name="Portis E."/>
            <person name="Beitel C."/>
            <person name="Tirone M."/>
            <person name="Mauro R."/>
            <person name="Lo Monaco A."/>
            <person name="Mauromicale G."/>
            <person name="Faccioli P."/>
            <person name="Cattivelli L."/>
            <person name="Rieseberg L."/>
            <person name="Michelmore R."/>
            <person name="Lanteri S."/>
        </authorList>
    </citation>
    <scope>NUCLEOTIDE SEQUENCE [LARGE SCALE GENOMIC DNA]</scope>
    <source>
        <strain evidence="5">2C</strain>
    </source>
</reference>
<dbReference type="GO" id="GO:0005811">
    <property type="term" value="C:lipid droplet"/>
    <property type="evidence" value="ECO:0007669"/>
    <property type="project" value="InterPro"/>
</dbReference>
<dbReference type="InterPro" id="IPR032696">
    <property type="entry name" value="SQ_cyclase_C"/>
</dbReference>
<dbReference type="CDD" id="cd02892">
    <property type="entry name" value="SQCY_1"/>
    <property type="match status" value="1"/>
</dbReference>
<protein>
    <submittedName>
        <fullName evidence="5">Prenyltransferase/squalene oxidase</fullName>
    </submittedName>
</protein>
<dbReference type="Gramene" id="KVI00819">
    <property type="protein sequence ID" value="KVI00819"/>
    <property type="gene ID" value="Ccrd_020927"/>
</dbReference>
<keyword evidence="2" id="KW-0677">Repeat</keyword>
<accession>A0A103Y1J0</accession>
<dbReference type="AlphaFoldDB" id="A0A103Y1J0"/>
<dbReference type="GO" id="GO:0016104">
    <property type="term" value="P:triterpenoid biosynthetic process"/>
    <property type="evidence" value="ECO:0007669"/>
    <property type="project" value="InterPro"/>
</dbReference>
<proteinExistence type="inferred from homology"/>
<dbReference type="Pfam" id="PF13243">
    <property type="entry name" value="SQHop_cyclase_C"/>
    <property type="match status" value="1"/>
</dbReference>
<gene>
    <name evidence="5" type="ORF">Ccrd_020927</name>
</gene>
<comment type="caution">
    <text evidence="5">The sequence shown here is derived from an EMBL/GenBank/DDBJ whole genome shotgun (WGS) entry which is preliminary data.</text>
</comment>
<comment type="similarity">
    <text evidence="1">Belongs to the terpene cyclase/mutase family.</text>
</comment>
<dbReference type="SUPFAM" id="SSF48239">
    <property type="entry name" value="Terpenoid cyclases/Protein prenyltransferases"/>
    <property type="match status" value="2"/>
</dbReference>
<evidence type="ECO:0000259" key="4">
    <source>
        <dbReference type="Pfam" id="PF13249"/>
    </source>
</evidence>
<dbReference type="InterPro" id="IPR008930">
    <property type="entry name" value="Terpenoid_cyclase/PrenylTrfase"/>
</dbReference>
<evidence type="ECO:0000256" key="2">
    <source>
        <dbReference type="ARBA" id="ARBA00022737"/>
    </source>
</evidence>
<sequence>MTALHSFLNIIHIHTNTHTHTSFITSIMWKLKIGEGNDENLFSTNNFVGRQIWEFDPTAGTEEERSRVEDAREQFLVNKKKLGIHCCSDLLMRMQLIKESGIDLSEPAVRLGEDEEVNYEAVTTAVRKAVRLNRAIQAWDGHWPAENAGPLFFTPPLIFGLYISGTMDTILTKHHKKEMIRYMYNHQNEDGGWGFYISGKSTMMGSALNYIALRILGEGLPTDDDDYSAIARGRKWVLDHGGATSIPSWGKVFIAVRALGVYEWEGCNPLPPEFWLFPNFLPYHPAKMWCYCRETYMPMSHLYGKAFHGPITDLVLSIRREIYPIPYHQIDWNKQRHNCCKEDLFYPHSFIQDLLWDGLHYFSEPLMKKWPFCKLREKGLKRVDPDGVEFKRHIARVPDFLWLAEDGMKMQSFGSQLWDCTLATQAIIASNMVEEYGDSLKKAHFYLKESQTTQKEIMLKFVANLPKGLGLSLIKIMCLLALSQMPEEIAGEKADNERLYDAVNVLLYLQNPDSGGFAIWEAPVPKPYLEKLNPSELFADIVVEREHVECTGSIIQALTMFKRLHPGHREKEIEVAVEKGIRYLEKKQWEDGSWYTYENSETVRKGVKFFLSTQNAEGGWGESFESCPKEKFIPLEGNRTNFVQTAWAMLGLLYAGQDITGAYMKNCMLHYAEYRNIFPLRALGEYRTRAWLSK</sequence>
<dbReference type="InterPro" id="IPR032697">
    <property type="entry name" value="SQ_cyclase_N"/>
</dbReference>
<dbReference type="Proteomes" id="UP000243975">
    <property type="component" value="Unassembled WGS sequence"/>
</dbReference>
<name>A0A103Y1J0_CYNCS</name>
<evidence type="ECO:0000313" key="5">
    <source>
        <dbReference type="EMBL" id="KVI00819.1"/>
    </source>
</evidence>
<dbReference type="EMBL" id="LEKV01003227">
    <property type="protein sequence ID" value="KVI00819.1"/>
    <property type="molecule type" value="Genomic_DNA"/>
</dbReference>
<evidence type="ECO:0000256" key="1">
    <source>
        <dbReference type="ARBA" id="ARBA00009755"/>
    </source>
</evidence>
<keyword evidence="6" id="KW-1185">Reference proteome</keyword>
<feature type="domain" description="Squalene cyclase N-terminal" evidence="4">
    <location>
        <begin position="129"/>
        <end position="333"/>
    </location>
</feature>
<feature type="domain" description="Squalene cyclase C-terminal" evidence="3">
    <location>
        <begin position="599"/>
        <end position="658"/>
    </location>
</feature>
<dbReference type="GO" id="GO:0042300">
    <property type="term" value="F:beta-amyrin synthase activity"/>
    <property type="evidence" value="ECO:0007669"/>
    <property type="project" value="TreeGrafter"/>
</dbReference>
<evidence type="ECO:0000313" key="6">
    <source>
        <dbReference type="Proteomes" id="UP000243975"/>
    </source>
</evidence>
<evidence type="ECO:0000259" key="3">
    <source>
        <dbReference type="Pfam" id="PF13243"/>
    </source>
</evidence>
<dbReference type="STRING" id="59895.A0A103Y1J0"/>
<organism evidence="5 6">
    <name type="scientific">Cynara cardunculus var. scolymus</name>
    <name type="common">Globe artichoke</name>
    <name type="synonym">Cynara scolymus</name>
    <dbReference type="NCBI Taxonomy" id="59895"/>
    <lineage>
        <taxon>Eukaryota</taxon>
        <taxon>Viridiplantae</taxon>
        <taxon>Streptophyta</taxon>
        <taxon>Embryophyta</taxon>
        <taxon>Tracheophyta</taxon>
        <taxon>Spermatophyta</taxon>
        <taxon>Magnoliopsida</taxon>
        <taxon>eudicotyledons</taxon>
        <taxon>Gunneridae</taxon>
        <taxon>Pentapetalae</taxon>
        <taxon>asterids</taxon>
        <taxon>campanulids</taxon>
        <taxon>Asterales</taxon>
        <taxon>Asteraceae</taxon>
        <taxon>Carduoideae</taxon>
        <taxon>Cardueae</taxon>
        <taxon>Carduinae</taxon>
        <taxon>Cynara</taxon>
    </lineage>
</organism>
<dbReference type="PANTHER" id="PTHR11764">
    <property type="entry name" value="TERPENE CYCLASE/MUTASE FAMILY MEMBER"/>
    <property type="match status" value="1"/>
</dbReference>
<dbReference type="Gene3D" id="1.50.10.20">
    <property type="match status" value="2"/>
</dbReference>
<dbReference type="InterPro" id="IPR018333">
    <property type="entry name" value="Squalene_cyclase"/>
</dbReference>
<dbReference type="Pfam" id="PF13249">
    <property type="entry name" value="SQHop_cyclase_N"/>
    <property type="match status" value="1"/>
</dbReference>